<dbReference type="Pfam" id="PF13462">
    <property type="entry name" value="Thioredoxin_4"/>
    <property type="match status" value="1"/>
</dbReference>
<feature type="signal peptide" evidence="6">
    <location>
        <begin position="1"/>
        <end position="24"/>
    </location>
</feature>
<gene>
    <name evidence="8" type="ORF">WDJ50_12370</name>
</gene>
<keyword evidence="2 6" id="KW-0732">Signal</keyword>
<evidence type="ECO:0000256" key="1">
    <source>
        <dbReference type="ARBA" id="ARBA00005791"/>
    </source>
</evidence>
<evidence type="ECO:0000256" key="3">
    <source>
        <dbReference type="ARBA" id="ARBA00023002"/>
    </source>
</evidence>
<dbReference type="AlphaFoldDB" id="A0AAU6Q1R6"/>
<keyword evidence="4" id="KW-1015">Disulfide bond</keyword>
<dbReference type="InterPro" id="IPR012336">
    <property type="entry name" value="Thioredoxin-like_fold"/>
</dbReference>
<reference evidence="8" key="1">
    <citation type="submission" date="2024-03" db="EMBL/GenBank/DDBJ databases">
        <title>Deinococcus weizhi sp. nov., isolated from human skin.</title>
        <authorList>
            <person name="Wei Z."/>
            <person name="Tian F."/>
            <person name="Yang C."/>
            <person name="Xin L.T."/>
            <person name="Wen Z.J."/>
            <person name="Lan K.C."/>
            <person name="Yu L."/>
            <person name="Zhe W."/>
            <person name="Dan F.D."/>
            <person name="Jun W."/>
            <person name="Rui Z."/>
            <person name="Yong X.J."/>
            <person name="Ting Y."/>
            <person name="Wei X."/>
            <person name="Xu Z.G."/>
            <person name="Xin Z."/>
            <person name="Dong F.G."/>
            <person name="Ni X.M."/>
            <person name="Zheng M.G."/>
            <person name="Chun Y."/>
            <person name="Qian W.X."/>
        </authorList>
    </citation>
    <scope>NUCLEOTIDE SEQUENCE</scope>
    <source>
        <strain evidence="8">VB142</strain>
    </source>
</reference>
<dbReference type="EMBL" id="CP149782">
    <property type="protein sequence ID" value="WYF44189.1"/>
    <property type="molecule type" value="Genomic_DNA"/>
</dbReference>
<comment type="similarity">
    <text evidence="1">Belongs to the thioredoxin family. DsbA subfamily.</text>
</comment>
<dbReference type="InterPro" id="IPR036249">
    <property type="entry name" value="Thioredoxin-like_sf"/>
</dbReference>
<dbReference type="Gene3D" id="3.40.30.10">
    <property type="entry name" value="Glutaredoxin"/>
    <property type="match status" value="1"/>
</dbReference>
<keyword evidence="5" id="KW-0676">Redox-active center</keyword>
<keyword evidence="3" id="KW-0560">Oxidoreductase</keyword>
<accession>A0AAU6Q1R6</accession>
<dbReference type="SUPFAM" id="SSF52833">
    <property type="entry name" value="Thioredoxin-like"/>
    <property type="match status" value="1"/>
</dbReference>
<evidence type="ECO:0000256" key="6">
    <source>
        <dbReference type="SAM" id="SignalP"/>
    </source>
</evidence>
<protein>
    <submittedName>
        <fullName evidence="8">DsbA family protein</fullName>
    </submittedName>
</protein>
<evidence type="ECO:0000256" key="2">
    <source>
        <dbReference type="ARBA" id="ARBA00022729"/>
    </source>
</evidence>
<proteinExistence type="inferred from homology"/>
<feature type="domain" description="Thioredoxin-like fold" evidence="7">
    <location>
        <begin position="158"/>
        <end position="318"/>
    </location>
</feature>
<dbReference type="GO" id="GO:0016491">
    <property type="term" value="F:oxidoreductase activity"/>
    <property type="evidence" value="ECO:0007669"/>
    <property type="project" value="UniProtKB-KW"/>
</dbReference>
<feature type="chain" id="PRO_5043851110" evidence="6">
    <location>
        <begin position="25"/>
        <end position="341"/>
    </location>
</feature>
<evidence type="ECO:0000256" key="4">
    <source>
        <dbReference type="ARBA" id="ARBA00023157"/>
    </source>
</evidence>
<evidence type="ECO:0000256" key="5">
    <source>
        <dbReference type="ARBA" id="ARBA00023284"/>
    </source>
</evidence>
<name>A0AAU6Q1R6_9DEIO</name>
<dbReference type="CDD" id="cd02972">
    <property type="entry name" value="DsbA_family"/>
    <property type="match status" value="1"/>
</dbReference>
<dbReference type="PANTHER" id="PTHR13887:SF14">
    <property type="entry name" value="DISULFIDE BOND FORMATION PROTEIN D"/>
    <property type="match status" value="1"/>
</dbReference>
<evidence type="ECO:0000259" key="7">
    <source>
        <dbReference type="Pfam" id="PF13462"/>
    </source>
</evidence>
<evidence type="ECO:0000313" key="8">
    <source>
        <dbReference type="EMBL" id="WYF44189.1"/>
    </source>
</evidence>
<organism evidence="8">
    <name type="scientific">Deinococcus sp. VB142</name>
    <dbReference type="NCBI Taxonomy" id="3112952"/>
    <lineage>
        <taxon>Bacteria</taxon>
        <taxon>Thermotogati</taxon>
        <taxon>Deinococcota</taxon>
        <taxon>Deinococci</taxon>
        <taxon>Deinococcales</taxon>
        <taxon>Deinococcaceae</taxon>
        <taxon>Deinococcus</taxon>
    </lineage>
</organism>
<sequence length="341" mass="37360">MSRSFSPFAALAALVLGGSLSAQAQLWATPQETARQPVLKGFTAQEQGKVLRLEGTTVTLDIVAGRVVGVLVEGRDVANVARGLSAAWGTDPEDATRLAAQLSAKSFQSRARLGLVQPSDENGTDLLAVRLTGSGSTQRWRIYSALNVIPESQFPSTRNVTGKTSAPNVIHVLSDFQCPACRQLWATELPKWRKQPDVYRVHYHHFPLSYHANAAAAAEASECAAQQGKFWNYADELFAQFSRWSRLDAAQAQKQFGEYASRLKLGRPAFDQCLSKHQTKAEVARQMKGADSLFLTGTPTIYLNGVKLTDWSPEEMRRIQAVTKAKPGAASVIEARLKTFR</sequence>
<dbReference type="PANTHER" id="PTHR13887">
    <property type="entry name" value="GLUTATHIONE S-TRANSFERASE KAPPA"/>
    <property type="match status" value="1"/>
</dbReference>
<dbReference type="RefSeq" id="WP_339095413.1">
    <property type="nucleotide sequence ID" value="NZ_CP149782.1"/>
</dbReference>